<dbReference type="Proteomes" id="UP001178508">
    <property type="component" value="Chromosome 14"/>
</dbReference>
<evidence type="ECO:0000313" key="2">
    <source>
        <dbReference type="Proteomes" id="UP001178508"/>
    </source>
</evidence>
<reference evidence="1" key="1">
    <citation type="submission" date="2023-08" db="EMBL/GenBank/DDBJ databases">
        <authorList>
            <person name="Alioto T."/>
            <person name="Alioto T."/>
            <person name="Gomez Garrido J."/>
        </authorList>
    </citation>
    <scope>NUCLEOTIDE SEQUENCE</scope>
</reference>
<feature type="non-terminal residue" evidence="1">
    <location>
        <position position="64"/>
    </location>
</feature>
<organism evidence="1 2">
    <name type="scientific">Xyrichtys novacula</name>
    <name type="common">Pearly razorfish</name>
    <name type="synonym">Hemipteronotus novacula</name>
    <dbReference type="NCBI Taxonomy" id="13765"/>
    <lineage>
        <taxon>Eukaryota</taxon>
        <taxon>Metazoa</taxon>
        <taxon>Chordata</taxon>
        <taxon>Craniata</taxon>
        <taxon>Vertebrata</taxon>
        <taxon>Euteleostomi</taxon>
        <taxon>Actinopterygii</taxon>
        <taxon>Neopterygii</taxon>
        <taxon>Teleostei</taxon>
        <taxon>Neoteleostei</taxon>
        <taxon>Acanthomorphata</taxon>
        <taxon>Eupercaria</taxon>
        <taxon>Labriformes</taxon>
        <taxon>Labridae</taxon>
        <taxon>Xyrichtys</taxon>
    </lineage>
</organism>
<feature type="non-terminal residue" evidence="1">
    <location>
        <position position="1"/>
    </location>
</feature>
<protein>
    <submittedName>
        <fullName evidence="1">Uncharacterized protein</fullName>
    </submittedName>
</protein>
<proteinExistence type="predicted"/>
<keyword evidence="2" id="KW-1185">Reference proteome</keyword>
<gene>
    <name evidence="1" type="ORF">XNOV1_A042720</name>
</gene>
<dbReference type="AlphaFoldDB" id="A0AAV1GE73"/>
<accession>A0AAV1GE73</accession>
<dbReference type="EMBL" id="OY660877">
    <property type="protein sequence ID" value="CAJ1072382.1"/>
    <property type="molecule type" value="Genomic_DNA"/>
</dbReference>
<sequence>PAAVPPRRLSRPPRASGLLGLASDCTLTMGTVQRGAAEGGGQCGWRLWWWGFLNATADWTRRLK</sequence>
<evidence type="ECO:0000313" key="1">
    <source>
        <dbReference type="EMBL" id="CAJ1072382.1"/>
    </source>
</evidence>
<name>A0AAV1GE73_XYRNO</name>